<comment type="caution">
    <text evidence="1">The sequence shown here is derived from an EMBL/GenBank/DDBJ whole genome shotgun (WGS) entry which is preliminary data.</text>
</comment>
<dbReference type="EMBL" id="MKIE01000014">
    <property type="protein sequence ID" value="OHW61395.1"/>
    <property type="molecule type" value="Genomic_DNA"/>
</dbReference>
<proteinExistence type="predicted"/>
<reference evidence="1 2" key="1">
    <citation type="submission" date="2016-09" db="EMBL/GenBank/DDBJ databases">
        <title>Genome sequence of Eubacterium angustum.</title>
        <authorList>
            <person name="Poehlein A."/>
            <person name="Daniel R."/>
        </authorList>
    </citation>
    <scope>NUCLEOTIDE SEQUENCE [LARGE SCALE GENOMIC DNA]</scope>
    <source>
        <strain evidence="1 2">DSM 1989</strain>
    </source>
</reference>
<name>A0A1S1V4P2_9FIRM</name>
<keyword evidence="2" id="KW-1185">Reference proteome</keyword>
<gene>
    <name evidence="1" type="ORF">EUAN_22450</name>
</gene>
<dbReference type="AlphaFoldDB" id="A0A1S1V4P2"/>
<accession>A0A1S1V4P2</accession>
<protein>
    <submittedName>
        <fullName evidence="1">Uncharacterized protein</fullName>
    </submittedName>
</protein>
<dbReference type="STRING" id="39480.EUAN_22450"/>
<evidence type="ECO:0000313" key="2">
    <source>
        <dbReference type="Proteomes" id="UP000180254"/>
    </source>
</evidence>
<dbReference type="RefSeq" id="WP_281182098.1">
    <property type="nucleotide sequence ID" value="NZ_MKIE01000014.1"/>
</dbReference>
<dbReference type="Proteomes" id="UP000180254">
    <property type="component" value="Unassembled WGS sequence"/>
</dbReference>
<organism evidence="1 2">
    <name type="scientific">Andreesenia angusta</name>
    <dbReference type="NCBI Taxonomy" id="39480"/>
    <lineage>
        <taxon>Bacteria</taxon>
        <taxon>Bacillati</taxon>
        <taxon>Bacillota</taxon>
        <taxon>Tissierellia</taxon>
        <taxon>Tissierellales</taxon>
        <taxon>Gottschalkiaceae</taxon>
        <taxon>Andreesenia</taxon>
    </lineage>
</organism>
<evidence type="ECO:0000313" key="1">
    <source>
        <dbReference type="EMBL" id="OHW61395.1"/>
    </source>
</evidence>
<sequence length="41" mass="4703">MGKTVERIVEGYFRGEDLSELIKVELEEARKAENKGAYESK</sequence>